<sequence length="1188" mass="133106">MSDLDTGPKAASTALKPMASIQRSLENSLNNVNNTFNSVFSEELTSRDLLRKSLSIHKNSIQMDSMHSSLSGQSSLGILELDNMSDIGNTYKRETFPNNNNQSILQHRLSQATQTKNTLARASAIKSIFDKNVVGDTNVRASLINITNAFHDMLKDNINNSNSTFSSDDFIPGSEFKENLIEIEEAHRKEFGSLSESRFNFTLEEEKQPIENGSFNYFAAKSVPVEDLSTIFPKKQKNNETFTKRVKEINCSLLDPNNTQQNKDVPTGYQTMSSITSWTDSNVSNNLLNLTSLSDISEVLSTKTNSSTTKELTESLLTKSLSGDKQLNEPTQLLQRRFSTSTRFSNASQNLEHAELSFPSIQSFRSISSQKKILNMDETHLQQNKSINPKQKVKSLKREHCLNNQFQYTRNNNNLSNHFDKKQTKLHVNSVGNFILTPRSGYFEDCKSEINILENNIDLSSFSILSNNPDCFTEMSLNKSANVSKIVYCNEALCQDKLIRPLVQDNRKTCDVLEIGDICIGAYSQAVITLENQLTVDAKYSLILLDVSLDNTKNNAFVENKPTGTNIATVLCSDKVQIIPSLSEASFTIGIIPLISGSISVYIKLKSNDLSQEIFRNIQIHSIEPQVVWVNNSFGSINFGLLPELSKKSLPIKLLNKGAFQVPIKLILNQDQCEDIIQAKGIINPSELWQCDINILTPSFTTNKCKTKLITGRLQIVLDSVEELSQNYSPLLYCSNLSGSVGCTSISFDQNPLMLKKTGHSTLNGILEISNNSELLVNLSVQQNNKPSPEFTIQPDRFQLAVNEKIKIKIGCLTSKAYSFKDSSICVQVVSSQKQFFIKVKYIESNVEFQPTGSPTSRPQSPWSTSSSSAVGQLELESTCSSLIWGCVTSNTKSVQTFTLRNRGSHKEKLLLSIKDNKNCFKLISPGENQVSEMKLLLESMESQKLSIALISTSNEGEAYGQLILQRQHSSEKRVISLFGYCGRSNVIIHGAFEDNFGNKWLYPNPQFMTAQFTVTNSGNTTAFIKIDQDNSLEDIIQPNEFILKKGETTTVEVSIVMSPERLEMLVEQDSSSKNININKISLIYGDEVSRVRVSRLWNKIKNEKKSVYPDQQRLDEISNMFNGVNFVNVNCLEDSEKSLCKLWKMGIHEDKIIILMEKSNLESLLCDTTMVFSELDTTVIDTFSDLH</sequence>
<dbReference type="OrthoDB" id="6616708at2759"/>
<protein>
    <submittedName>
        <fullName evidence="4">Immunoglobulin-like fold</fullName>
    </submittedName>
</protein>
<dbReference type="Pfam" id="PF22074">
    <property type="entry name" value="Cep192_D5"/>
    <property type="match status" value="1"/>
</dbReference>
<feature type="domain" description="Cep192-like" evidence="1">
    <location>
        <begin position="634"/>
        <end position="671"/>
    </location>
</feature>
<evidence type="ECO:0000259" key="3">
    <source>
        <dbReference type="Pfam" id="PF22074"/>
    </source>
</evidence>
<name>A0A5E4MKE3_9HEMI</name>
<dbReference type="EMBL" id="CABPRJ010000512">
    <property type="protein sequence ID" value="VVC30295.1"/>
    <property type="molecule type" value="Genomic_DNA"/>
</dbReference>
<evidence type="ECO:0000313" key="5">
    <source>
        <dbReference type="Proteomes" id="UP000325440"/>
    </source>
</evidence>
<dbReference type="Pfam" id="PF22064">
    <property type="entry name" value="Cep192_D2"/>
    <property type="match status" value="1"/>
</dbReference>
<dbReference type="AlphaFoldDB" id="A0A5E4MKE3"/>
<dbReference type="Pfam" id="PF22073">
    <property type="entry name" value="Cep192_D4"/>
    <property type="match status" value="1"/>
</dbReference>
<dbReference type="InterPro" id="IPR054091">
    <property type="entry name" value="Cep192-like_D5"/>
</dbReference>
<evidence type="ECO:0000259" key="2">
    <source>
        <dbReference type="Pfam" id="PF22073"/>
    </source>
</evidence>
<feature type="domain" description="Cep192-like" evidence="3">
    <location>
        <begin position="1010"/>
        <end position="1132"/>
    </location>
</feature>
<feature type="domain" description="Cep192/Spd-2-like" evidence="2">
    <location>
        <begin position="874"/>
        <end position="983"/>
    </location>
</feature>
<dbReference type="InterPro" id="IPR054086">
    <property type="entry name" value="Cep192-like_D2"/>
</dbReference>
<accession>A0A5E4MKE3</accession>
<keyword evidence="5" id="KW-1185">Reference proteome</keyword>
<dbReference type="Proteomes" id="UP000325440">
    <property type="component" value="Unassembled WGS sequence"/>
</dbReference>
<evidence type="ECO:0000313" key="4">
    <source>
        <dbReference type="EMBL" id="VVC30295.1"/>
    </source>
</evidence>
<reference evidence="4 5" key="1">
    <citation type="submission" date="2019-08" db="EMBL/GenBank/DDBJ databases">
        <authorList>
            <person name="Alioto T."/>
            <person name="Alioto T."/>
            <person name="Gomez Garrido J."/>
        </authorList>
    </citation>
    <scope>NUCLEOTIDE SEQUENCE [LARGE SCALE GENOMIC DNA]</scope>
</reference>
<dbReference type="InterPro" id="IPR054090">
    <property type="entry name" value="Cep192_Spd-2-like_dom"/>
</dbReference>
<evidence type="ECO:0000259" key="1">
    <source>
        <dbReference type="Pfam" id="PF22064"/>
    </source>
</evidence>
<organism evidence="4 5">
    <name type="scientific">Cinara cedri</name>
    <dbReference type="NCBI Taxonomy" id="506608"/>
    <lineage>
        <taxon>Eukaryota</taxon>
        <taxon>Metazoa</taxon>
        <taxon>Ecdysozoa</taxon>
        <taxon>Arthropoda</taxon>
        <taxon>Hexapoda</taxon>
        <taxon>Insecta</taxon>
        <taxon>Pterygota</taxon>
        <taxon>Neoptera</taxon>
        <taxon>Paraneoptera</taxon>
        <taxon>Hemiptera</taxon>
        <taxon>Sternorrhyncha</taxon>
        <taxon>Aphidomorpha</taxon>
        <taxon>Aphidoidea</taxon>
        <taxon>Aphididae</taxon>
        <taxon>Lachninae</taxon>
        <taxon>Cinara</taxon>
    </lineage>
</organism>
<gene>
    <name evidence="4" type="ORF">CINCED_3A007704</name>
</gene>
<proteinExistence type="predicted"/>